<dbReference type="PRINTS" id="PR00039">
    <property type="entry name" value="HTHLYSR"/>
</dbReference>
<dbReference type="InterPro" id="IPR050950">
    <property type="entry name" value="HTH-type_LysR_regulators"/>
</dbReference>
<gene>
    <name evidence="6" type="ORF">EKG37_06525</name>
</gene>
<dbReference type="GO" id="GO:0003677">
    <property type="term" value="F:DNA binding"/>
    <property type="evidence" value="ECO:0007669"/>
    <property type="project" value="UniProtKB-KW"/>
</dbReference>
<evidence type="ECO:0000256" key="1">
    <source>
        <dbReference type="ARBA" id="ARBA00009437"/>
    </source>
</evidence>
<evidence type="ECO:0000259" key="5">
    <source>
        <dbReference type="PROSITE" id="PS50931"/>
    </source>
</evidence>
<keyword evidence="7" id="KW-1185">Reference proteome</keyword>
<dbReference type="Pfam" id="PF03466">
    <property type="entry name" value="LysR_substrate"/>
    <property type="match status" value="1"/>
</dbReference>
<dbReference type="CDD" id="cd08438">
    <property type="entry name" value="PBP2_CidR"/>
    <property type="match status" value="1"/>
</dbReference>
<dbReference type="SUPFAM" id="SSF53850">
    <property type="entry name" value="Periplasmic binding protein-like II"/>
    <property type="match status" value="1"/>
</dbReference>
<dbReference type="PANTHER" id="PTHR30419:SF8">
    <property type="entry name" value="NITROGEN ASSIMILATION TRANSCRIPTIONAL ACTIVATOR-RELATED"/>
    <property type="match status" value="1"/>
</dbReference>
<evidence type="ECO:0000256" key="4">
    <source>
        <dbReference type="ARBA" id="ARBA00023163"/>
    </source>
</evidence>
<protein>
    <submittedName>
        <fullName evidence="6">LysR family transcriptional regulator</fullName>
    </submittedName>
</protein>
<evidence type="ECO:0000256" key="3">
    <source>
        <dbReference type="ARBA" id="ARBA00023125"/>
    </source>
</evidence>
<dbReference type="RefSeq" id="WP_126407559.1">
    <property type="nucleotide sequence ID" value="NZ_RXNT01000004.1"/>
</dbReference>
<evidence type="ECO:0000313" key="7">
    <source>
        <dbReference type="Proteomes" id="UP000271374"/>
    </source>
</evidence>
<keyword evidence="2" id="KW-0805">Transcription regulation</keyword>
<dbReference type="EMBL" id="RXNT01000004">
    <property type="protein sequence ID" value="RTR33871.1"/>
    <property type="molecule type" value="Genomic_DNA"/>
</dbReference>
<dbReference type="OrthoDB" id="9803735at2"/>
<keyword evidence="3" id="KW-0238">DNA-binding</keyword>
<dbReference type="GO" id="GO:0003700">
    <property type="term" value="F:DNA-binding transcription factor activity"/>
    <property type="evidence" value="ECO:0007669"/>
    <property type="project" value="InterPro"/>
</dbReference>
<accession>A0A431WEY7</accession>
<dbReference type="Pfam" id="PF00126">
    <property type="entry name" value="HTH_1"/>
    <property type="match status" value="1"/>
</dbReference>
<dbReference type="FunFam" id="1.10.10.10:FF:000001">
    <property type="entry name" value="LysR family transcriptional regulator"/>
    <property type="match status" value="1"/>
</dbReference>
<evidence type="ECO:0000256" key="2">
    <source>
        <dbReference type="ARBA" id="ARBA00023015"/>
    </source>
</evidence>
<dbReference type="Gene3D" id="3.40.190.290">
    <property type="match status" value="1"/>
</dbReference>
<dbReference type="Gene3D" id="1.10.10.10">
    <property type="entry name" value="Winged helix-like DNA-binding domain superfamily/Winged helix DNA-binding domain"/>
    <property type="match status" value="1"/>
</dbReference>
<feature type="domain" description="HTH lysR-type" evidence="5">
    <location>
        <begin position="1"/>
        <end position="58"/>
    </location>
</feature>
<comment type="caution">
    <text evidence="6">The sequence shown here is derived from an EMBL/GenBank/DDBJ whole genome shotgun (WGS) entry which is preliminary data.</text>
</comment>
<dbReference type="GO" id="GO:0005829">
    <property type="term" value="C:cytosol"/>
    <property type="evidence" value="ECO:0007669"/>
    <property type="project" value="TreeGrafter"/>
</dbReference>
<dbReference type="SUPFAM" id="SSF46785">
    <property type="entry name" value="Winged helix' DNA-binding domain"/>
    <property type="match status" value="1"/>
</dbReference>
<proteinExistence type="inferred from homology"/>
<comment type="similarity">
    <text evidence="1">Belongs to the LysR transcriptional regulatory family.</text>
</comment>
<evidence type="ECO:0000313" key="6">
    <source>
        <dbReference type="EMBL" id="RTR33871.1"/>
    </source>
</evidence>
<keyword evidence="4" id="KW-0804">Transcription</keyword>
<dbReference type="InterPro" id="IPR005119">
    <property type="entry name" value="LysR_subst-bd"/>
</dbReference>
<reference evidence="6 7" key="1">
    <citation type="submission" date="2018-12" db="EMBL/GenBank/DDBJ databases">
        <title>Bacillus yapensis draft genome sequence.</title>
        <authorList>
            <person name="Yu L."/>
            <person name="Xu X."/>
            <person name="Tang X."/>
        </authorList>
    </citation>
    <scope>NUCLEOTIDE SEQUENCE [LARGE SCALE GENOMIC DNA]</scope>
    <source>
        <strain evidence="6 7">XXST-01</strain>
    </source>
</reference>
<dbReference type="InterPro" id="IPR036390">
    <property type="entry name" value="WH_DNA-bd_sf"/>
</dbReference>
<sequence>MELRQLKYFLTIAKLKSITKAAEALHISQPALSKMMKGLEEELGMTLLIRSNKTNELTDAGNIVSEYAQKIFSELENMTTTLDDLTNLKRGEVHIGLPPIIGSLFFPNIMADFHKLYPNIKINVTEYGAAKVVRSVEDGELDLGVAVLPIDGTMFHIYPIVEEKMKLLVHHEHRLANATKVHLKELKDEELIFYHESFALHDIMWKNFIKLGFEPKILFKSSQWDLMSEMVAANLGITILPESICNRVTNERIRIIDLVPVTPWNLAVITKKDKYLSYAGRTFVEFISEHSLSKFQYNLKL</sequence>
<organism evidence="6 7">
    <name type="scientific">Bacillus yapensis</name>
    <dbReference type="NCBI Taxonomy" id="2492960"/>
    <lineage>
        <taxon>Bacteria</taxon>
        <taxon>Bacillati</taxon>
        <taxon>Bacillota</taxon>
        <taxon>Bacilli</taxon>
        <taxon>Bacillales</taxon>
        <taxon>Bacillaceae</taxon>
        <taxon>Bacillus</taxon>
    </lineage>
</organism>
<dbReference type="PROSITE" id="PS50931">
    <property type="entry name" value="HTH_LYSR"/>
    <property type="match status" value="1"/>
</dbReference>
<dbReference type="AlphaFoldDB" id="A0A431WEY7"/>
<dbReference type="Proteomes" id="UP000271374">
    <property type="component" value="Unassembled WGS sequence"/>
</dbReference>
<dbReference type="InterPro" id="IPR000847">
    <property type="entry name" value="LysR_HTH_N"/>
</dbReference>
<name>A0A431WEY7_9BACI</name>
<dbReference type="PANTHER" id="PTHR30419">
    <property type="entry name" value="HTH-TYPE TRANSCRIPTIONAL REGULATOR YBHD"/>
    <property type="match status" value="1"/>
</dbReference>
<dbReference type="InterPro" id="IPR036388">
    <property type="entry name" value="WH-like_DNA-bd_sf"/>
</dbReference>